<dbReference type="Pfam" id="PF13561">
    <property type="entry name" value="adh_short_C2"/>
    <property type="match status" value="1"/>
</dbReference>
<dbReference type="SUPFAM" id="SSF51735">
    <property type="entry name" value="NAD(P)-binding Rossmann-fold domains"/>
    <property type="match status" value="1"/>
</dbReference>
<evidence type="ECO:0000313" key="3">
    <source>
        <dbReference type="EMBL" id="NYI84406.1"/>
    </source>
</evidence>
<dbReference type="PANTHER" id="PTHR24321">
    <property type="entry name" value="DEHYDROGENASES, SHORT CHAIN"/>
    <property type="match status" value="1"/>
</dbReference>
<dbReference type="Pfam" id="PF00106">
    <property type="entry name" value="adh_short"/>
    <property type="match status" value="1"/>
</dbReference>
<dbReference type="InterPro" id="IPR002347">
    <property type="entry name" value="SDR_fam"/>
</dbReference>
<dbReference type="Proteomes" id="UP000587002">
    <property type="component" value="Unassembled WGS sequence"/>
</dbReference>
<comment type="similarity">
    <text evidence="1">Belongs to the short-chain dehydrogenases/reductases (SDR) family.</text>
</comment>
<dbReference type="GO" id="GO:0016491">
    <property type="term" value="F:oxidoreductase activity"/>
    <property type="evidence" value="ECO:0007669"/>
    <property type="project" value="UniProtKB-KW"/>
</dbReference>
<dbReference type="EMBL" id="JACCFJ010000001">
    <property type="protein sequence ID" value="NYI84406.1"/>
    <property type="molecule type" value="Genomic_DNA"/>
</dbReference>
<evidence type="ECO:0000256" key="1">
    <source>
        <dbReference type="ARBA" id="ARBA00006484"/>
    </source>
</evidence>
<dbReference type="PANTHER" id="PTHR24321:SF8">
    <property type="entry name" value="ESTRADIOL 17-BETA-DEHYDROGENASE 8-RELATED"/>
    <property type="match status" value="1"/>
</dbReference>
<reference evidence="3 4" key="1">
    <citation type="submission" date="2020-07" db="EMBL/GenBank/DDBJ databases">
        <title>Sequencing the genomes of 1000 actinobacteria strains.</title>
        <authorList>
            <person name="Klenk H.-P."/>
        </authorList>
    </citation>
    <scope>NUCLEOTIDE SEQUENCE [LARGE SCALE GENOMIC DNA]</scope>
    <source>
        <strain evidence="3 4">DSM 44065</strain>
    </source>
</reference>
<evidence type="ECO:0000256" key="2">
    <source>
        <dbReference type="ARBA" id="ARBA00023002"/>
    </source>
</evidence>
<dbReference type="PRINTS" id="PR00081">
    <property type="entry name" value="GDHRDH"/>
</dbReference>
<evidence type="ECO:0000313" key="4">
    <source>
        <dbReference type="Proteomes" id="UP000587002"/>
    </source>
</evidence>
<gene>
    <name evidence="3" type="ORF">HNR68_003036</name>
</gene>
<protein>
    <submittedName>
        <fullName evidence="3">NAD(P)-dependent dehydrogenase (Short-subunit alcohol dehydrogenase family)</fullName>
    </submittedName>
</protein>
<sequence length="260" mass="27167">MRMTRCVVVTGSASGIGEALVRLLREQGDEVIGVDRDVADVQADLSTGDGRDRAVSGVAERSAGRVDAVVACAGVSHPEPVTVSTNYFGVVRLLEGLRPLLAAAPRPRAAVVGSISGTQPVDPGVVEACLQDDEPAALERARAVAERGAGHELYSSSKSALAQWVRRAAVSPEWAGAGVPLNAVAPGVVLSPMTAPLLADEEWRQVVEEAVPMPLHGFAEPVVIARALRWLVSEDNTHMAGQVIYVDGGAEATLRGPQTF</sequence>
<dbReference type="AlphaFoldDB" id="A0A853AKS8"/>
<accession>A0A853AKS8</accession>
<organism evidence="3 4">
    <name type="scientific">Saccharopolyspora hordei</name>
    <dbReference type="NCBI Taxonomy" id="1838"/>
    <lineage>
        <taxon>Bacteria</taxon>
        <taxon>Bacillati</taxon>
        <taxon>Actinomycetota</taxon>
        <taxon>Actinomycetes</taxon>
        <taxon>Pseudonocardiales</taxon>
        <taxon>Pseudonocardiaceae</taxon>
        <taxon>Saccharopolyspora</taxon>
    </lineage>
</organism>
<dbReference type="InterPro" id="IPR036291">
    <property type="entry name" value="NAD(P)-bd_dom_sf"/>
</dbReference>
<keyword evidence="2" id="KW-0560">Oxidoreductase</keyword>
<keyword evidence="4" id="KW-1185">Reference proteome</keyword>
<dbReference type="Gene3D" id="3.40.50.720">
    <property type="entry name" value="NAD(P)-binding Rossmann-like Domain"/>
    <property type="match status" value="1"/>
</dbReference>
<name>A0A853AKS8_9PSEU</name>
<proteinExistence type="inferred from homology"/>
<comment type="caution">
    <text evidence="3">The sequence shown here is derived from an EMBL/GenBank/DDBJ whole genome shotgun (WGS) entry which is preliminary data.</text>
</comment>